<evidence type="ECO:0000259" key="8">
    <source>
        <dbReference type="PROSITE" id="PS50928"/>
    </source>
</evidence>
<keyword evidence="2 7" id="KW-0813">Transport</keyword>
<evidence type="ECO:0000256" key="3">
    <source>
        <dbReference type="ARBA" id="ARBA00022475"/>
    </source>
</evidence>
<dbReference type="PANTHER" id="PTHR30614">
    <property type="entry name" value="MEMBRANE COMPONENT OF AMINO ACID ABC TRANSPORTER"/>
    <property type="match status" value="1"/>
</dbReference>
<evidence type="ECO:0000256" key="2">
    <source>
        <dbReference type="ARBA" id="ARBA00022448"/>
    </source>
</evidence>
<comment type="similarity">
    <text evidence="7">Belongs to the binding-protein-dependent transport system permease family.</text>
</comment>
<keyword evidence="6 7" id="KW-0472">Membrane</keyword>
<feature type="transmembrane region" description="Helical" evidence="7">
    <location>
        <begin position="235"/>
        <end position="254"/>
    </location>
</feature>
<organism evidence="9">
    <name type="scientific">uncultured bacterium Contig46</name>
    <dbReference type="NCBI Taxonomy" id="1393580"/>
    <lineage>
        <taxon>Bacteria</taxon>
        <taxon>environmental samples</taxon>
    </lineage>
</organism>
<keyword evidence="4 7" id="KW-0812">Transmembrane</keyword>
<dbReference type="EMBL" id="KC246785">
    <property type="protein sequence ID" value="AHF24144.1"/>
    <property type="molecule type" value="Genomic_DNA"/>
</dbReference>
<protein>
    <submittedName>
        <fullName evidence="9">Amino acid ABC transporter membrane protein 2, PAAT family</fullName>
    </submittedName>
</protein>
<reference evidence="9" key="1">
    <citation type="journal article" date="2013" name="PLoS ONE">
        <title>Metagenomic insights into the carbohydrate-active enzymes carried by the microorganisms adhering to solid digesta in the rumen of cows.</title>
        <authorList>
            <person name="Wang L."/>
            <person name="Hatem A."/>
            <person name="Catalyurek U.V."/>
            <person name="Morrison M."/>
            <person name="Yu Z."/>
        </authorList>
    </citation>
    <scope>NUCLEOTIDE SEQUENCE</scope>
</reference>
<feature type="domain" description="ABC transmembrane type-1" evidence="8">
    <location>
        <begin position="67"/>
        <end position="254"/>
    </location>
</feature>
<dbReference type="NCBIfam" id="TIGR01726">
    <property type="entry name" value="HEQRo_perm_3TM"/>
    <property type="match status" value="1"/>
</dbReference>
<keyword evidence="3" id="KW-1003">Cell membrane</keyword>
<dbReference type="Pfam" id="PF00528">
    <property type="entry name" value="BPD_transp_1"/>
    <property type="match status" value="1"/>
</dbReference>
<feature type="transmembrane region" description="Helical" evidence="7">
    <location>
        <begin position="21"/>
        <end position="46"/>
    </location>
</feature>
<dbReference type="AlphaFoldDB" id="W0FL09"/>
<dbReference type="GO" id="GO:0006865">
    <property type="term" value="P:amino acid transport"/>
    <property type="evidence" value="ECO:0007669"/>
    <property type="project" value="TreeGrafter"/>
</dbReference>
<comment type="subcellular location">
    <subcellularLocation>
        <location evidence="1 7">Cell membrane</location>
        <topology evidence="1 7">Multi-pass membrane protein</topology>
    </subcellularLocation>
</comment>
<name>W0FL09_9BACT</name>
<accession>W0FL09</accession>
<dbReference type="CDD" id="cd06261">
    <property type="entry name" value="TM_PBP2"/>
    <property type="match status" value="1"/>
</dbReference>
<dbReference type="GO" id="GO:0022857">
    <property type="term" value="F:transmembrane transporter activity"/>
    <property type="evidence" value="ECO:0007669"/>
    <property type="project" value="InterPro"/>
</dbReference>
<dbReference type="InterPro" id="IPR000515">
    <property type="entry name" value="MetI-like"/>
</dbReference>
<dbReference type="InterPro" id="IPR035906">
    <property type="entry name" value="MetI-like_sf"/>
</dbReference>
<dbReference type="SUPFAM" id="SSF161098">
    <property type="entry name" value="MetI-like"/>
    <property type="match status" value="1"/>
</dbReference>
<evidence type="ECO:0000313" key="9">
    <source>
        <dbReference type="EMBL" id="AHF24144.1"/>
    </source>
</evidence>
<dbReference type="InterPro" id="IPR043429">
    <property type="entry name" value="ArtM/GltK/GlnP/TcyL/YhdX-like"/>
</dbReference>
<feature type="transmembrane region" description="Helical" evidence="7">
    <location>
        <begin position="105"/>
        <end position="126"/>
    </location>
</feature>
<sequence>MKPGNIRYYLYESPGPRTRKRIRIITGIALLGLLALLGLIVQQFSVTGQFDAKYWSFFTKWTTWRFLGQGLLTTLEAALTGSAISFTLGFLLMRGKFQGKMVRGISTFLIEFTRGVPTLLFIYFFFLVVPKTGWKPSAFWKITLPCAISACGVVAEALRSGVNAVPGGQREAALSLGLSERRAFYRIVFPQAFRFVIPSLIAELVIVLKDTTFAYVVSCADLMQNAKVLISNYDAMLSIYLVVAVIYILINYLLNTMSERIAGSQRRSVQTVPGTNKGVAAHG</sequence>
<proteinExistence type="inferred from homology"/>
<dbReference type="InterPro" id="IPR010065">
    <property type="entry name" value="AA_ABC_transptr_permease_3TM"/>
</dbReference>
<evidence type="ECO:0000256" key="1">
    <source>
        <dbReference type="ARBA" id="ARBA00004651"/>
    </source>
</evidence>
<dbReference type="PANTHER" id="PTHR30614:SF41">
    <property type="entry name" value="INNER MEMBRANE AMINO-ACID ABC TRANSPORTER PERMEASE PROTEIN YHDY"/>
    <property type="match status" value="1"/>
</dbReference>
<dbReference type="Gene3D" id="1.10.3720.10">
    <property type="entry name" value="MetI-like"/>
    <property type="match status" value="1"/>
</dbReference>
<dbReference type="PROSITE" id="PS50928">
    <property type="entry name" value="ABC_TM1"/>
    <property type="match status" value="1"/>
</dbReference>
<evidence type="ECO:0000256" key="5">
    <source>
        <dbReference type="ARBA" id="ARBA00022989"/>
    </source>
</evidence>
<evidence type="ECO:0000256" key="4">
    <source>
        <dbReference type="ARBA" id="ARBA00022692"/>
    </source>
</evidence>
<keyword evidence="5 7" id="KW-1133">Transmembrane helix</keyword>
<evidence type="ECO:0000256" key="6">
    <source>
        <dbReference type="ARBA" id="ARBA00023136"/>
    </source>
</evidence>
<dbReference type="GO" id="GO:0043190">
    <property type="term" value="C:ATP-binding cassette (ABC) transporter complex"/>
    <property type="evidence" value="ECO:0007669"/>
    <property type="project" value="InterPro"/>
</dbReference>
<feature type="transmembrane region" description="Helical" evidence="7">
    <location>
        <begin position="66"/>
        <end position="93"/>
    </location>
</feature>
<evidence type="ECO:0000256" key="7">
    <source>
        <dbReference type="RuleBase" id="RU363032"/>
    </source>
</evidence>